<feature type="chain" id="PRO_5046705654" evidence="1">
    <location>
        <begin position="21"/>
        <end position="770"/>
    </location>
</feature>
<gene>
    <name evidence="4" type="ORF">QWZ15_11920</name>
</gene>
<evidence type="ECO:0000259" key="3">
    <source>
        <dbReference type="Pfam" id="PF22124"/>
    </source>
</evidence>
<accession>A0ABT8C6Z5</accession>
<keyword evidence="5" id="KW-1185">Reference proteome</keyword>
<comment type="caution">
    <text evidence="4">The sequence shown here is derived from an EMBL/GenBank/DDBJ whole genome shotgun (WGS) entry which is preliminary data.</text>
</comment>
<dbReference type="Pfam" id="PF22124">
    <property type="entry name" value="Glyco_hydro_95_cat"/>
    <property type="match status" value="1"/>
</dbReference>
<dbReference type="InterPro" id="IPR012341">
    <property type="entry name" value="6hp_glycosidase-like_sf"/>
</dbReference>
<feature type="domain" description="Alpha fucosidase A-like C-terminal" evidence="2">
    <location>
        <begin position="673"/>
        <end position="764"/>
    </location>
</feature>
<dbReference type="PANTHER" id="PTHR31084">
    <property type="entry name" value="ALPHA-L-FUCOSIDASE 2"/>
    <property type="match status" value="1"/>
</dbReference>
<evidence type="ECO:0000259" key="2">
    <source>
        <dbReference type="Pfam" id="PF21307"/>
    </source>
</evidence>
<evidence type="ECO:0000256" key="1">
    <source>
        <dbReference type="SAM" id="SignalP"/>
    </source>
</evidence>
<name>A0ABT8C6Z5_9BACT</name>
<keyword evidence="4" id="KW-0378">Hydrolase</keyword>
<dbReference type="Proteomes" id="UP001236663">
    <property type="component" value="Unassembled WGS sequence"/>
</dbReference>
<reference evidence="5" key="1">
    <citation type="journal article" date="2019" name="Int. J. Syst. Evol. Microbiol.">
        <title>The Global Catalogue of Microorganisms (GCM) 10K type strain sequencing project: providing services to taxonomists for standard genome sequencing and annotation.</title>
        <authorList>
            <consortium name="The Broad Institute Genomics Platform"/>
            <consortium name="The Broad Institute Genome Sequencing Center for Infectious Disease"/>
            <person name="Wu L."/>
            <person name="Ma J."/>
        </authorList>
    </citation>
    <scope>NUCLEOTIDE SEQUENCE [LARGE SCALE GENOMIC DNA]</scope>
    <source>
        <strain evidence="5">CECT 7706</strain>
    </source>
</reference>
<dbReference type="Gene3D" id="1.50.10.10">
    <property type="match status" value="1"/>
</dbReference>
<protein>
    <submittedName>
        <fullName evidence="4">Glycoside hydrolase N-terminal domain-containing protein</fullName>
    </submittedName>
</protein>
<dbReference type="EMBL" id="JAUFQS010000010">
    <property type="protein sequence ID" value="MDN3688540.1"/>
    <property type="molecule type" value="Genomic_DNA"/>
</dbReference>
<sequence length="770" mass="87571">MEFKKLPGLTSTLFCLFIMAACNEKQEQQTPPYYMESAFPDLAQTWDEAIPLGNATLGALIWEKEGKLRFSLDRADLWDLRKMENLDFEKYDFNWVKDQWEANEYGAVQRQFDVPYDTLSGPSKIPGGALELDISGLGEVESVKLDLQKATCVVRWRNGTVLRTFVHATEPIGWYRFENLERTLLPTIVPPPYVGEGAVGVQNPVSGQDLRRLGYRAGKVSKGENTITYEQEGWDEFRFQVNTRWEENGDRLEGSWSISSKKKDEETVNTASEITEDAFAKGMDEFQEDHLTWWDEFWKSSAIHLPDTLLQRQYYMDMYKLGAVARQGAPPISLQSIWTADNGKLPPWKGDFHHDLNTQLSYWPTYSGNHLKLEQGFIDWLNQHQTTFKKYTREYFGTSGLNVPGVTTLEGDPMGGWIQYAFGPTVSAWLGHHYYLHWRYSMDREFLEKDGYPWIRDVAIFLNEVSVLDEDGKRKLPLSSSPEIHNNDARAWFDQMTNYDLALVRWTYTTAAELARELGYTDDAEAWNSMLAEWPDYATDETGLMVAPGNPLQESHRHFSHIMAIHPLNLIDPSNGEKDREIIENTIAHLDEMGSSNWTGYSFAWLGNLKARAGDGEGAARALRDFASSFVLPNSFHVNGDQSGTGKSSFTYRPFTLEGNFAFAAGIQEMLIQSHTGVVKLFPAIPADWQDVSFTTLRTQGAFLVSATMGNGKVDNVEITSEKGGEIIFENPFGNDEFSSDKEYLKDDQFIKLTLAEGEQVVFNREKEGH</sequence>
<dbReference type="PANTHER" id="PTHR31084:SF0">
    <property type="entry name" value="ALPHA-L-FUCOSIDASE 2"/>
    <property type="match status" value="1"/>
</dbReference>
<dbReference type="InterPro" id="IPR008928">
    <property type="entry name" value="6-hairpin_glycosidase_sf"/>
</dbReference>
<organism evidence="4 5">
    <name type="scientific">Cyclobacterium jeungdonense</name>
    <dbReference type="NCBI Taxonomy" id="708087"/>
    <lineage>
        <taxon>Bacteria</taxon>
        <taxon>Pseudomonadati</taxon>
        <taxon>Bacteroidota</taxon>
        <taxon>Cytophagia</taxon>
        <taxon>Cytophagales</taxon>
        <taxon>Cyclobacteriaceae</taxon>
        <taxon>Cyclobacterium</taxon>
    </lineage>
</organism>
<dbReference type="InterPro" id="IPR054363">
    <property type="entry name" value="GH95_cat"/>
</dbReference>
<dbReference type="GO" id="GO:0016787">
    <property type="term" value="F:hydrolase activity"/>
    <property type="evidence" value="ECO:0007669"/>
    <property type="project" value="UniProtKB-KW"/>
</dbReference>
<proteinExistence type="predicted"/>
<evidence type="ECO:0000313" key="4">
    <source>
        <dbReference type="EMBL" id="MDN3688540.1"/>
    </source>
</evidence>
<dbReference type="InterPro" id="IPR049053">
    <property type="entry name" value="AFCA-like_C"/>
</dbReference>
<dbReference type="SUPFAM" id="SSF48208">
    <property type="entry name" value="Six-hairpin glycosidases"/>
    <property type="match status" value="1"/>
</dbReference>
<dbReference type="RefSeq" id="WP_163386775.1">
    <property type="nucleotide sequence ID" value="NZ_JAUFQS010000010.1"/>
</dbReference>
<keyword evidence="1" id="KW-0732">Signal</keyword>
<dbReference type="Pfam" id="PF21307">
    <property type="entry name" value="Glyco_hydro_95_C"/>
    <property type="match status" value="1"/>
</dbReference>
<feature type="domain" description="Glycosyl hydrolase family 95 catalytic" evidence="3">
    <location>
        <begin position="312"/>
        <end position="671"/>
    </location>
</feature>
<dbReference type="PROSITE" id="PS51257">
    <property type="entry name" value="PROKAR_LIPOPROTEIN"/>
    <property type="match status" value="1"/>
</dbReference>
<feature type="signal peptide" evidence="1">
    <location>
        <begin position="1"/>
        <end position="20"/>
    </location>
</feature>
<evidence type="ECO:0000313" key="5">
    <source>
        <dbReference type="Proteomes" id="UP001236663"/>
    </source>
</evidence>